<dbReference type="PANTHER" id="PTHR43479">
    <property type="entry name" value="ACREF/ENVCD OPERON REPRESSOR-RELATED"/>
    <property type="match status" value="1"/>
</dbReference>
<dbReference type="AlphaFoldDB" id="A0A4P6JT02"/>
<keyword evidence="1 2" id="KW-0238">DNA-binding</keyword>
<evidence type="ECO:0000256" key="2">
    <source>
        <dbReference type="PROSITE-ProRule" id="PRU00335"/>
    </source>
</evidence>
<dbReference type="InterPro" id="IPR009057">
    <property type="entry name" value="Homeodomain-like_sf"/>
</dbReference>
<evidence type="ECO:0000256" key="1">
    <source>
        <dbReference type="ARBA" id="ARBA00023125"/>
    </source>
</evidence>
<dbReference type="InterPro" id="IPR050624">
    <property type="entry name" value="HTH-type_Tx_Regulator"/>
</dbReference>
<protein>
    <submittedName>
        <fullName evidence="4">TetR/AcrR family transcriptional regulator</fullName>
    </submittedName>
</protein>
<dbReference type="PRINTS" id="PR00455">
    <property type="entry name" value="HTHTETR"/>
</dbReference>
<dbReference type="InterPro" id="IPR001647">
    <property type="entry name" value="HTH_TetR"/>
</dbReference>
<keyword evidence="5" id="KW-1185">Reference proteome</keyword>
<dbReference type="EMBL" id="CP035758">
    <property type="protein sequence ID" value="QBD78544.1"/>
    <property type="molecule type" value="Genomic_DNA"/>
</dbReference>
<name>A0A4P6JT02_KTERU</name>
<evidence type="ECO:0000313" key="5">
    <source>
        <dbReference type="Proteomes" id="UP000290365"/>
    </source>
</evidence>
<dbReference type="PROSITE" id="PS50977">
    <property type="entry name" value="HTH_TETR_2"/>
    <property type="match status" value="1"/>
</dbReference>
<sequence length="243" mass="27845">MKLRAVKPKWYIFAVFSGIIENTDTPMFLSNIRRESTMGRKRDMDRRIQRTRQMLSEALFDLIAERGYDAVTVQDIAERANVGRATFYLHYRDKEELLAAILEDFVNGLVAYIDGTDFSSFQTMNIMVFKYVEQHQAIYRALLGEGGPPIIAIRMRNIIARLIERYILTPFLSEETTNVDVELVANYQAGALLAMVSWWLDHKLTPTAEEMGDLFWRLINPGVESVLKLRQGQASGEAARADQ</sequence>
<organism evidence="4 5">
    <name type="scientific">Ktedonosporobacter rubrisoli</name>
    <dbReference type="NCBI Taxonomy" id="2509675"/>
    <lineage>
        <taxon>Bacteria</taxon>
        <taxon>Bacillati</taxon>
        <taxon>Chloroflexota</taxon>
        <taxon>Ktedonobacteria</taxon>
        <taxon>Ktedonobacterales</taxon>
        <taxon>Ktedonosporobacteraceae</taxon>
        <taxon>Ktedonosporobacter</taxon>
    </lineage>
</organism>
<dbReference type="Proteomes" id="UP000290365">
    <property type="component" value="Chromosome"/>
</dbReference>
<dbReference type="PANTHER" id="PTHR43479:SF7">
    <property type="entry name" value="TETR-FAMILY TRANSCRIPTIONAL REGULATOR"/>
    <property type="match status" value="1"/>
</dbReference>
<gene>
    <name evidence="4" type="ORF">EPA93_22130</name>
</gene>
<dbReference type="KEGG" id="kbs:EPA93_22130"/>
<evidence type="ECO:0000313" key="4">
    <source>
        <dbReference type="EMBL" id="QBD78544.1"/>
    </source>
</evidence>
<dbReference type="Pfam" id="PF00440">
    <property type="entry name" value="TetR_N"/>
    <property type="match status" value="1"/>
</dbReference>
<proteinExistence type="predicted"/>
<dbReference type="SUPFAM" id="SSF46689">
    <property type="entry name" value="Homeodomain-like"/>
    <property type="match status" value="1"/>
</dbReference>
<dbReference type="GO" id="GO:0003677">
    <property type="term" value="F:DNA binding"/>
    <property type="evidence" value="ECO:0007669"/>
    <property type="project" value="UniProtKB-UniRule"/>
</dbReference>
<feature type="domain" description="HTH tetR-type" evidence="3">
    <location>
        <begin position="49"/>
        <end position="109"/>
    </location>
</feature>
<feature type="DNA-binding region" description="H-T-H motif" evidence="2">
    <location>
        <begin position="72"/>
        <end position="91"/>
    </location>
</feature>
<dbReference type="Pfam" id="PF14278">
    <property type="entry name" value="TetR_C_8"/>
    <property type="match status" value="1"/>
</dbReference>
<dbReference type="Gene3D" id="1.10.357.10">
    <property type="entry name" value="Tetracycline Repressor, domain 2"/>
    <property type="match status" value="1"/>
</dbReference>
<evidence type="ECO:0000259" key="3">
    <source>
        <dbReference type="PROSITE" id="PS50977"/>
    </source>
</evidence>
<dbReference type="InterPro" id="IPR039532">
    <property type="entry name" value="TetR_C_Firmicutes"/>
</dbReference>
<dbReference type="OrthoDB" id="154075at2"/>
<reference evidence="4 5" key="1">
    <citation type="submission" date="2019-01" db="EMBL/GenBank/DDBJ databases">
        <title>Ktedonosporobacter rubrisoli SCAWS-G2.</title>
        <authorList>
            <person name="Huang Y."/>
            <person name="Yan B."/>
        </authorList>
    </citation>
    <scope>NUCLEOTIDE SEQUENCE [LARGE SCALE GENOMIC DNA]</scope>
    <source>
        <strain evidence="4 5">SCAWS-G2</strain>
    </source>
</reference>
<accession>A0A4P6JT02</accession>